<evidence type="ECO:0000313" key="8">
    <source>
        <dbReference type="EMBL" id="SUZ75989.1"/>
    </source>
</evidence>
<feature type="domain" description="Alpha-L-arabinofuranosidase C-terminal" evidence="7">
    <location>
        <begin position="263"/>
        <end position="459"/>
    </location>
</feature>
<evidence type="ECO:0000256" key="6">
    <source>
        <dbReference type="ARBA" id="ARBA00023295"/>
    </source>
</evidence>
<dbReference type="SUPFAM" id="SSF51445">
    <property type="entry name" value="(Trans)glycosidases"/>
    <property type="match status" value="1"/>
</dbReference>
<dbReference type="GO" id="GO:0000272">
    <property type="term" value="P:polysaccharide catabolic process"/>
    <property type="evidence" value="ECO:0007669"/>
    <property type="project" value="TreeGrafter"/>
</dbReference>
<sequence length="468" mass="51723">MGRAVYEGVFDPSSIHADEHGCRTDVLAALAELEFTVMRYPGGNFVSNYHWRDGVGPVDMRPTRRELAWGTIEPNTFGTNEFLSLCERTGWSPMFAVNLGTGTPEEAADWVEYSNGRLATDIGKQRQLDSDSVPGRVPLWCLGNEMDGPWQIGHMSAAEYGTKARQAAHMMKLVDPSIELVVSGTSLPDNPTYLSWDREALEAVGGFADYLSTHRYLDNYSGDTAAFLTSGAAIDQQIAEIDAVCRYVAGRRRSSRRPFIAFDEWNVWYRTRNRSGMSADGKFPAHLVEEVYDLQDALVCAQFLMSFIRNADVVRIANIAQIVNVIAPVLTEGDNLLRQTIFEALSMFVGRRSGASLHIGYDGSLVPSPDFGNVAMVDGAAILNDDRELHVYAVNRSVDESVELQIDLSGAHLEMRSAEILHHSDPTMQNTWADPNAVKRVPWEMSNGPRPTVKLAPHSFLAATMSVS</sequence>
<evidence type="ECO:0000256" key="4">
    <source>
        <dbReference type="ARBA" id="ARBA00022801"/>
    </source>
</evidence>
<evidence type="ECO:0000256" key="2">
    <source>
        <dbReference type="ARBA" id="ARBA00007186"/>
    </source>
</evidence>
<evidence type="ECO:0000256" key="1">
    <source>
        <dbReference type="ARBA" id="ARBA00001462"/>
    </source>
</evidence>
<dbReference type="InterPro" id="IPR013780">
    <property type="entry name" value="Glyco_hydro_b"/>
</dbReference>
<name>A0A381QC59_9ZZZZ</name>
<dbReference type="EMBL" id="UINC01001261">
    <property type="protein sequence ID" value="SUZ75989.1"/>
    <property type="molecule type" value="Genomic_DNA"/>
</dbReference>
<proteinExistence type="inferred from homology"/>
<dbReference type="GO" id="GO:0046556">
    <property type="term" value="F:alpha-L-arabinofuranosidase activity"/>
    <property type="evidence" value="ECO:0007669"/>
    <property type="project" value="UniProtKB-EC"/>
</dbReference>
<dbReference type="Pfam" id="PF22848">
    <property type="entry name" value="ASD1_dom"/>
    <property type="match status" value="1"/>
</dbReference>
<dbReference type="SUPFAM" id="SSF51011">
    <property type="entry name" value="Glycosyl hydrolase domain"/>
    <property type="match status" value="1"/>
</dbReference>
<dbReference type="InterPro" id="IPR017853">
    <property type="entry name" value="GH"/>
</dbReference>
<comment type="catalytic activity">
    <reaction evidence="1">
        <text>Hydrolysis of terminal non-reducing alpha-L-arabinofuranoside residues in alpha-L-arabinosides.</text>
        <dbReference type="EC" id="3.2.1.55"/>
    </reaction>
</comment>
<keyword evidence="6" id="KW-0326">Glycosidase</keyword>
<protein>
    <recommendedName>
        <fullName evidence="3">non-reducing end alpha-L-arabinofuranosidase</fullName>
        <ecNumber evidence="3">3.2.1.55</ecNumber>
    </recommendedName>
</protein>
<keyword evidence="4" id="KW-0378">Hydrolase</keyword>
<keyword evidence="5" id="KW-0119">Carbohydrate metabolism</keyword>
<reference evidence="8" key="1">
    <citation type="submission" date="2018-05" db="EMBL/GenBank/DDBJ databases">
        <authorList>
            <person name="Lanie J.A."/>
            <person name="Ng W.-L."/>
            <person name="Kazmierczak K.M."/>
            <person name="Andrzejewski T.M."/>
            <person name="Davidsen T.M."/>
            <person name="Wayne K.J."/>
            <person name="Tettelin H."/>
            <person name="Glass J.I."/>
            <person name="Rusch D."/>
            <person name="Podicherti R."/>
            <person name="Tsui H.-C.T."/>
            <person name="Winkler M.E."/>
        </authorList>
    </citation>
    <scope>NUCLEOTIDE SEQUENCE</scope>
</reference>
<evidence type="ECO:0000256" key="3">
    <source>
        <dbReference type="ARBA" id="ARBA00012670"/>
    </source>
</evidence>
<dbReference type="InterPro" id="IPR010720">
    <property type="entry name" value="Alpha-L-AF_C"/>
</dbReference>
<dbReference type="AlphaFoldDB" id="A0A381QC59"/>
<dbReference type="InterPro" id="IPR055235">
    <property type="entry name" value="ASD1_cat"/>
</dbReference>
<dbReference type="Pfam" id="PF06964">
    <property type="entry name" value="Alpha-L-AF_C"/>
    <property type="match status" value="1"/>
</dbReference>
<dbReference type="SMART" id="SM00813">
    <property type="entry name" value="Alpha-L-AF_C"/>
    <property type="match status" value="1"/>
</dbReference>
<dbReference type="PANTHER" id="PTHR43576">
    <property type="entry name" value="ALPHA-L-ARABINOFURANOSIDASE C-RELATED"/>
    <property type="match status" value="1"/>
</dbReference>
<accession>A0A381QC59</accession>
<dbReference type="EC" id="3.2.1.55" evidence="3"/>
<organism evidence="8">
    <name type="scientific">marine metagenome</name>
    <dbReference type="NCBI Taxonomy" id="408172"/>
    <lineage>
        <taxon>unclassified sequences</taxon>
        <taxon>metagenomes</taxon>
        <taxon>ecological metagenomes</taxon>
    </lineage>
</organism>
<gene>
    <name evidence="8" type="ORF">METZ01_LOCUS28843</name>
</gene>
<dbReference type="PANTHER" id="PTHR43576:SF3">
    <property type="entry name" value="ALPHA-L-ARABINOFURANOSIDASE C"/>
    <property type="match status" value="1"/>
</dbReference>
<comment type="similarity">
    <text evidence="2">Belongs to the glycosyl hydrolase 51 family.</text>
</comment>
<dbReference type="GO" id="GO:0046373">
    <property type="term" value="P:L-arabinose metabolic process"/>
    <property type="evidence" value="ECO:0007669"/>
    <property type="project" value="InterPro"/>
</dbReference>
<dbReference type="Gene3D" id="3.20.20.80">
    <property type="entry name" value="Glycosidases"/>
    <property type="match status" value="1"/>
</dbReference>
<evidence type="ECO:0000259" key="7">
    <source>
        <dbReference type="SMART" id="SM00813"/>
    </source>
</evidence>
<evidence type="ECO:0000256" key="5">
    <source>
        <dbReference type="ARBA" id="ARBA00023277"/>
    </source>
</evidence>
<dbReference type="Gene3D" id="2.60.40.1180">
    <property type="entry name" value="Golgi alpha-mannosidase II"/>
    <property type="match status" value="1"/>
</dbReference>